<dbReference type="STRING" id="1798381.A2721_00430"/>
<evidence type="ECO:0000313" key="1">
    <source>
        <dbReference type="EMBL" id="OGG19835.1"/>
    </source>
</evidence>
<dbReference type="AlphaFoldDB" id="A0A1F6A540"/>
<comment type="caution">
    <text evidence="1">The sequence shown here is derived from an EMBL/GenBank/DDBJ whole genome shotgun (WGS) entry which is preliminary data.</text>
</comment>
<gene>
    <name evidence="1" type="ORF">A2721_00430</name>
</gene>
<name>A0A1F6A540_9BACT</name>
<dbReference type="EMBL" id="MFJK01000002">
    <property type="protein sequence ID" value="OGG19835.1"/>
    <property type="molecule type" value="Genomic_DNA"/>
</dbReference>
<reference evidence="1 2" key="1">
    <citation type="journal article" date="2016" name="Nat. Commun.">
        <title>Thousands of microbial genomes shed light on interconnected biogeochemical processes in an aquifer system.</title>
        <authorList>
            <person name="Anantharaman K."/>
            <person name="Brown C.T."/>
            <person name="Hug L.A."/>
            <person name="Sharon I."/>
            <person name="Castelle C.J."/>
            <person name="Probst A.J."/>
            <person name="Thomas B.C."/>
            <person name="Singh A."/>
            <person name="Wilkins M.J."/>
            <person name="Karaoz U."/>
            <person name="Brodie E.L."/>
            <person name="Williams K.H."/>
            <person name="Hubbard S.S."/>
            <person name="Banfield J.F."/>
        </authorList>
    </citation>
    <scope>NUCLEOTIDE SEQUENCE [LARGE SCALE GENOMIC DNA]</scope>
</reference>
<organism evidence="1 2">
    <name type="scientific">Candidatus Gottesmanbacteria bacterium RIFCSPHIGHO2_01_FULL_47_48</name>
    <dbReference type="NCBI Taxonomy" id="1798381"/>
    <lineage>
        <taxon>Bacteria</taxon>
        <taxon>Candidatus Gottesmaniibacteriota</taxon>
    </lineage>
</organism>
<evidence type="ECO:0000313" key="2">
    <source>
        <dbReference type="Proteomes" id="UP000177871"/>
    </source>
</evidence>
<proteinExistence type="predicted"/>
<accession>A0A1F6A540</accession>
<sequence length="690" mass="77701">MKPTVEQEAQLNIHDLEEQLTVPMNPGYRRQGAALRLKPEDSRPNWLKHILAHHLITRPPGVPYTEPRIEPDFDRPLNKLKIISSSLRFSSPTEVLQFQLLLTSITHFTLEFSYSKKFDVKDFTDEAIQWARQGINVANWFRAVTDLLCLDQIILLKIMSPKETVSEIVKMRGTKRRRIKQELNRVELIDLETTAIARKNKPLSEKETEGSQPHGVAALGLFEEFCSLTAKRLKSESERQDMQEIGPKLLSIAQAARESATFLNLLRESKYAPTEVVRPNAFSDVIPLIGFALGERLLGHTLTYQEGQNIINDLVHIFRRRRLGVFRANVLGFLAAFLPKEAVSANKISQCEIGTIDRTPVGPQHYIGDVLKAARAFAGDGFQAERIENQIKALAPDLLLQMRLQGLSDFKWSAEDYRTLGFSDGLFQRHENEVKRLLERKAAGLEMVQDGDAVIVYTGEFSLPTYAHVESALEAADLNGEELIHAGILPPSFKGKIWVLVAPNDKNPSKLDLEKDMDARLKAGGYEVGQLEMRRGMLTEALRHKENILFCPPDDQYGSTATRIRGYMENLGRRGVKACFIRLVGTDSYLHETEGVEFLDSLGHILMLQRQDLRDISSLHKGTIELMRRLPNNAVIWLAPILEHSSDFRGDLNSIDPDALLTLIGTPQILDKVVGIWGSMPTEEAIPATT</sequence>
<protein>
    <submittedName>
        <fullName evidence="1">Uncharacterized protein</fullName>
    </submittedName>
</protein>
<dbReference type="Proteomes" id="UP000177871">
    <property type="component" value="Unassembled WGS sequence"/>
</dbReference>